<evidence type="ECO:0000259" key="7">
    <source>
        <dbReference type="Pfam" id="PF02837"/>
    </source>
</evidence>
<dbReference type="InterPro" id="IPR006103">
    <property type="entry name" value="Glyco_hydro_2_cat"/>
</dbReference>
<sequence length="598" mass="66821">MPQAPKSSRPQHPLPEYPRPALRRDSFESLNGVWQYAITKSAKLPPQWDGDILVPYSPEAKASGVERTLRPGEWLHYHRSFAPPAGEGGRVLLHFGAVDHACAVQVNGHLVGGHRGGYWPFTFDITDALNADHNRLWVAVQDPTGTGHQARGKQTLKPGGMFYPAQSGIWQTVWLERVPDNYIETLTVTPDYDARTVTVKAHTAQPGGAANLWAVVRAGGVTIAEDWGSDEAGQDGEVTLTIPKEHFFPWSPASPFLYDLTVGTTQGGEESFDTVHSYFALRKWSCEPDKKGILRFCLNGEPILLNGLLDQGYWPEGLYTPPSDAAVVHELQTVKELGFNLLRKHAKIEPQRWYYHCDKLGLIVWQDMVNGGEPYKLWFVTYLTNVFQPLLRHLPDGAALRGLLSRRSEASRETYRRELEATVEALRGHPCIGCWVPFNEGWGQFDAAKAVEALRALDPSRLVDEASGWYDQGGGDVDSRHNYFYPLRVRPGKRVAALSEYGGIAWPMPGHEPPRRTYGYGTAKSRAELTERYQKLQRDTVLPQLKNGLSALVYTQVSDVEDEVNGLFTYDRAALKPDPAAVRAANEALEAEFERLTR</sequence>
<feature type="domain" description="Glycosyl hydrolases family 2 sugar binding" evidence="7">
    <location>
        <begin position="87"/>
        <end position="141"/>
    </location>
</feature>
<name>A0A2A7ARV6_9FIRM</name>
<keyword evidence="2 8" id="KW-0378">Hydrolase</keyword>
<evidence type="ECO:0000259" key="6">
    <source>
        <dbReference type="Pfam" id="PF02836"/>
    </source>
</evidence>
<dbReference type="SUPFAM" id="SSF49303">
    <property type="entry name" value="beta-Galactosidase/glucuronidase domain"/>
    <property type="match status" value="1"/>
</dbReference>
<feature type="compositionally biased region" description="Polar residues" evidence="4">
    <location>
        <begin position="1"/>
        <end position="10"/>
    </location>
</feature>
<dbReference type="PANTHER" id="PTHR42732:SF2">
    <property type="entry name" value="BETA-MANNOSIDASE"/>
    <property type="match status" value="1"/>
</dbReference>
<dbReference type="SUPFAM" id="SSF51445">
    <property type="entry name" value="(Trans)glycosidases"/>
    <property type="match status" value="1"/>
</dbReference>
<comment type="similarity">
    <text evidence="1">Belongs to the glycosyl hydrolase 2 family.</text>
</comment>
<reference evidence="8 9" key="1">
    <citation type="journal article" date="2017" name="Front. Microbiol.">
        <title>New Insights into the Diversity of the Genus Faecalibacterium.</title>
        <authorList>
            <person name="Benevides L."/>
            <person name="Burman S."/>
            <person name="Martin R."/>
            <person name="Robert V."/>
            <person name="Thomas M."/>
            <person name="Miquel S."/>
            <person name="Chain F."/>
            <person name="Sokol H."/>
            <person name="Bermudez-Humaran L.G."/>
            <person name="Morrison M."/>
            <person name="Langella P."/>
            <person name="Azevedo V.A."/>
            <person name="Chatel J.M."/>
            <person name="Soares S."/>
        </authorList>
    </citation>
    <scope>NUCLEOTIDE SEQUENCE [LARGE SCALE GENOMIC DNA]</scope>
    <source>
        <strain evidence="8 9">CNCM I 4575</strain>
    </source>
</reference>
<dbReference type="InterPro" id="IPR017853">
    <property type="entry name" value="GH"/>
</dbReference>
<protein>
    <submittedName>
        <fullName evidence="8">Glycoside hydrolase family 2</fullName>
    </submittedName>
</protein>
<evidence type="ECO:0000313" key="9">
    <source>
        <dbReference type="Proteomes" id="UP000220005"/>
    </source>
</evidence>
<dbReference type="AlphaFoldDB" id="A0A2A7ARV6"/>
<feature type="domain" description="Glycoside hydrolase family 2 immunoglobulin-like beta-sandwich" evidence="5">
    <location>
        <begin position="182"/>
        <end position="282"/>
    </location>
</feature>
<evidence type="ECO:0000256" key="3">
    <source>
        <dbReference type="ARBA" id="ARBA00023295"/>
    </source>
</evidence>
<proteinExistence type="inferred from homology"/>
<dbReference type="GO" id="GO:0005975">
    <property type="term" value="P:carbohydrate metabolic process"/>
    <property type="evidence" value="ECO:0007669"/>
    <property type="project" value="InterPro"/>
</dbReference>
<feature type="domain" description="Glycoside hydrolase family 2 catalytic" evidence="6">
    <location>
        <begin position="324"/>
        <end position="465"/>
    </location>
</feature>
<dbReference type="InterPro" id="IPR006102">
    <property type="entry name" value="Ig-like_GH2"/>
</dbReference>
<dbReference type="Gene3D" id="3.20.20.80">
    <property type="entry name" value="Glycosidases"/>
    <property type="match status" value="1"/>
</dbReference>
<dbReference type="GO" id="GO:0004553">
    <property type="term" value="F:hydrolase activity, hydrolyzing O-glycosyl compounds"/>
    <property type="evidence" value="ECO:0007669"/>
    <property type="project" value="InterPro"/>
</dbReference>
<dbReference type="InterPro" id="IPR051913">
    <property type="entry name" value="GH2_Domain-Containing"/>
</dbReference>
<accession>A0A2A7ARV6</accession>
<evidence type="ECO:0000259" key="5">
    <source>
        <dbReference type="Pfam" id="PF00703"/>
    </source>
</evidence>
<keyword evidence="3" id="KW-0326">Glycosidase</keyword>
<dbReference type="InterPro" id="IPR013783">
    <property type="entry name" value="Ig-like_fold"/>
</dbReference>
<evidence type="ECO:0000256" key="1">
    <source>
        <dbReference type="ARBA" id="ARBA00007401"/>
    </source>
</evidence>
<dbReference type="Pfam" id="PF02836">
    <property type="entry name" value="Glyco_hydro_2_C"/>
    <property type="match status" value="1"/>
</dbReference>
<dbReference type="Gene3D" id="2.60.40.10">
    <property type="entry name" value="Immunoglobulins"/>
    <property type="match status" value="1"/>
</dbReference>
<organism evidence="8 9">
    <name type="scientific">Faecalibacterium prausnitzii</name>
    <dbReference type="NCBI Taxonomy" id="853"/>
    <lineage>
        <taxon>Bacteria</taxon>
        <taxon>Bacillati</taxon>
        <taxon>Bacillota</taxon>
        <taxon>Clostridia</taxon>
        <taxon>Eubacteriales</taxon>
        <taxon>Oscillospiraceae</taxon>
        <taxon>Faecalibacterium</taxon>
    </lineage>
</organism>
<comment type="caution">
    <text evidence="8">The sequence shown here is derived from an EMBL/GenBank/DDBJ whole genome shotgun (WGS) entry which is preliminary data.</text>
</comment>
<dbReference type="SUPFAM" id="SSF49785">
    <property type="entry name" value="Galactose-binding domain-like"/>
    <property type="match status" value="1"/>
</dbReference>
<dbReference type="InterPro" id="IPR008979">
    <property type="entry name" value="Galactose-bd-like_sf"/>
</dbReference>
<evidence type="ECO:0000313" key="8">
    <source>
        <dbReference type="EMBL" id="PDX81793.1"/>
    </source>
</evidence>
<dbReference type="RefSeq" id="WP_097839086.1">
    <property type="nucleotide sequence ID" value="NZ_NMTY01000009.1"/>
</dbReference>
<gene>
    <name evidence="8" type="ORF">CGS58_04500</name>
</gene>
<dbReference type="Proteomes" id="UP000220005">
    <property type="component" value="Unassembled WGS sequence"/>
</dbReference>
<feature type="region of interest" description="Disordered" evidence="4">
    <location>
        <begin position="1"/>
        <end position="21"/>
    </location>
</feature>
<dbReference type="Gene3D" id="2.60.120.260">
    <property type="entry name" value="Galactose-binding domain-like"/>
    <property type="match status" value="1"/>
</dbReference>
<dbReference type="PANTHER" id="PTHR42732">
    <property type="entry name" value="BETA-GALACTOSIDASE"/>
    <property type="match status" value="1"/>
</dbReference>
<dbReference type="EMBL" id="NMTY01000009">
    <property type="protein sequence ID" value="PDX81793.1"/>
    <property type="molecule type" value="Genomic_DNA"/>
</dbReference>
<dbReference type="InterPro" id="IPR036156">
    <property type="entry name" value="Beta-gal/glucu_dom_sf"/>
</dbReference>
<dbReference type="InterPro" id="IPR006104">
    <property type="entry name" value="Glyco_hydro_2_N"/>
</dbReference>
<dbReference type="Pfam" id="PF02837">
    <property type="entry name" value="Glyco_hydro_2_N"/>
    <property type="match status" value="1"/>
</dbReference>
<dbReference type="Pfam" id="PF00703">
    <property type="entry name" value="Glyco_hydro_2"/>
    <property type="match status" value="1"/>
</dbReference>
<evidence type="ECO:0000256" key="4">
    <source>
        <dbReference type="SAM" id="MobiDB-lite"/>
    </source>
</evidence>
<evidence type="ECO:0000256" key="2">
    <source>
        <dbReference type="ARBA" id="ARBA00022801"/>
    </source>
</evidence>